<feature type="binding site" evidence="5">
    <location>
        <position position="552"/>
    </location>
    <ligand>
        <name>Fe cation</name>
        <dbReference type="ChEBI" id="CHEBI:24875"/>
        <note>catalytic</note>
    </ligand>
</feature>
<feature type="binding site" evidence="5">
    <location>
        <position position="220"/>
    </location>
    <ligand>
        <name>Fe cation</name>
        <dbReference type="ChEBI" id="CHEBI:24875"/>
        <note>catalytic</note>
    </ligand>
</feature>
<organism evidence="7 8">
    <name type="scientific">Agaricus bisporus var. burnettii</name>
    <dbReference type="NCBI Taxonomy" id="192524"/>
    <lineage>
        <taxon>Eukaryota</taxon>
        <taxon>Fungi</taxon>
        <taxon>Dikarya</taxon>
        <taxon>Basidiomycota</taxon>
        <taxon>Agaricomycotina</taxon>
        <taxon>Agaricomycetes</taxon>
        <taxon>Agaricomycetidae</taxon>
        <taxon>Agaricales</taxon>
        <taxon>Agaricineae</taxon>
        <taxon>Agaricaceae</taxon>
        <taxon>Agaricus</taxon>
    </lineage>
</organism>
<dbReference type="Proteomes" id="UP000629468">
    <property type="component" value="Unassembled WGS sequence"/>
</dbReference>
<evidence type="ECO:0000256" key="3">
    <source>
        <dbReference type="ARBA" id="ARBA00023002"/>
    </source>
</evidence>
<evidence type="ECO:0000256" key="4">
    <source>
        <dbReference type="ARBA" id="ARBA00023004"/>
    </source>
</evidence>
<comment type="similarity">
    <text evidence="1">Belongs to the carotenoid oxygenase family.</text>
</comment>
<evidence type="ECO:0000256" key="1">
    <source>
        <dbReference type="ARBA" id="ARBA00006787"/>
    </source>
</evidence>
<evidence type="ECO:0000256" key="6">
    <source>
        <dbReference type="SAM" id="MobiDB-lite"/>
    </source>
</evidence>
<dbReference type="Pfam" id="PF03055">
    <property type="entry name" value="RPE65"/>
    <property type="match status" value="1"/>
</dbReference>
<sequence>MSTPKPSWAAPGFENASPQHEPVLLPVKGRIPSWLSGSLYRTGPGQFRIHPTSTANTDASPKPEVSVSHWFDGLGMNHQFKITSKGEVYYSNRSSSDGRIDYIQQTGRTPGSTFGNQQDPCKELFKKFFTTYVPHSDNPHTPSQPGRDMENVSVTLTPNIPGLSSHDNTKSSSATGLRYIVAATDSNWLQILDPETLEPLEITTYARIDPRLAGHLSAAHSCRDPSTGEHFNYVQKFGSTSSSYKVFRATPSTKPGEKAKIDILAEITDAPMAYIHSFAMTKKYVVLSVWQSDYGQNGLAVFKNKNVLSSIQKWNPNRDTLFYVISRERGGVVAKYKAPTFFSFHTINAYETPSKVDPSKDDITIDIATYETNAVLDMLYLDHMRVIDPTGKSIEIPQARRYILSNILSTTTINSDTKSLPTNPAELAFTFSNIELPTIHPSFYYSPYRYAYGTHRAEQHAPGVFTDKIVKLDMESQTEKTWGAEGYTTGEPIFVPRPSNDGQQQQAEDDGVVLSVVLDGVNQKSMLVVLDAKDMTEIARAEMDKCIPLGFHGYYAGNVNNASAKL</sequence>
<keyword evidence="2 5" id="KW-0479">Metal-binding</keyword>
<accession>A0A8H7EYE7</accession>
<evidence type="ECO:0000313" key="7">
    <source>
        <dbReference type="EMBL" id="KAF7763858.1"/>
    </source>
</evidence>
<evidence type="ECO:0000256" key="5">
    <source>
        <dbReference type="PIRSR" id="PIRSR604294-1"/>
    </source>
</evidence>
<protein>
    <recommendedName>
        <fullName evidence="9">Carotenoid oxygenase</fullName>
    </recommendedName>
</protein>
<dbReference type="PANTHER" id="PTHR10543">
    <property type="entry name" value="BETA-CAROTENE DIOXYGENASE"/>
    <property type="match status" value="1"/>
</dbReference>
<dbReference type="GO" id="GO:0046872">
    <property type="term" value="F:metal ion binding"/>
    <property type="evidence" value="ECO:0007669"/>
    <property type="project" value="UniProtKB-KW"/>
</dbReference>
<dbReference type="GO" id="GO:0016121">
    <property type="term" value="P:carotene catabolic process"/>
    <property type="evidence" value="ECO:0007669"/>
    <property type="project" value="TreeGrafter"/>
</dbReference>
<keyword evidence="4 5" id="KW-0408">Iron</keyword>
<name>A0A8H7EYE7_AGABI</name>
<evidence type="ECO:0000313" key="8">
    <source>
        <dbReference type="Proteomes" id="UP000629468"/>
    </source>
</evidence>
<evidence type="ECO:0008006" key="9">
    <source>
        <dbReference type="Google" id="ProtNLM"/>
    </source>
</evidence>
<reference evidence="7 8" key="1">
    <citation type="journal article" name="Sci. Rep.">
        <title>Telomere-to-telomere assembled and centromere annotated genomes of the two main subspecies of the button mushroom Agaricus bisporus reveal especially polymorphic chromosome ends.</title>
        <authorList>
            <person name="Sonnenberg A.S.M."/>
            <person name="Sedaghat-Telgerd N."/>
            <person name="Lavrijssen B."/>
            <person name="Ohm R.A."/>
            <person name="Hendrickx P.M."/>
            <person name="Scholtmeijer K."/>
            <person name="Baars J.J.P."/>
            <person name="van Peer A."/>
        </authorList>
    </citation>
    <scope>NUCLEOTIDE SEQUENCE [LARGE SCALE GENOMIC DNA]</scope>
    <source>
        <strain evidence="7 8">H119_p4</strain>
    </source>
</reference>
<dbReference type="PANTHER" id="PTHR10543:SF24">
    <property type="entry name" value="CAROTENOID ISOMEROOXYGENASE"/>
    <property type="match status" value="1"/>
</dbReference>
<dbReference type="InterPro" id="IPR004294">
    <property type="entry name" value="Carotenoid_Oase"/>
</dbReference>
<feature type="binding site" evidence="5">
    <location>
        <position position="345"/>
    </location>
    <ligand>
        <name>Fe cation</name>
        <dbReference type="ChEBI" id="CHEBI:24875"/>
        <note>catalytic</note>
    </ligand>
</feature>
<dbReference type="AlphaFoldDB" id="A0A8H7EYE7"/>
<gene>
    <name evidence="7" type="ORF">Agabi119p4_8395</name>
</gene>
<proteinExistence type="inferred from homology"/>
<keyword evidence="3" id="KW-0560">Oxidoreductase</keyword>
<comment type="caution">
    <text evidence="7">The sequence shown here is derived from an EMBL/GenBank/DDBJ whole genome shotgun (WGS) entry which is preliminary data.</text>
</comment>
<feature type="binding site" evidence="5">
    <location>
        <position position="276"/>
    </location>
    <ligand>
        <name>Fe cation</name>
        <dbReference type="ChEBI" id="CHEBI:24875"/>
        <note>catalytic</note>
    </ligand>
</feature>
<dbReference type="GO" id="GO:0010436">
    <property type="term" value="F:carotenoid dioxygenase activity"/>
    <property type="evidence" value="ECO:0007669"/>
    <property type="project" value="TreeGrafter"/>
</dbReference>
<evidence type="ECO:0000256" key="2">
    <source>
        <dbReference type="ARBA" id="ARBA00022723"/>
    </source>
</evidence>
<feature type="region of interest" description="Disordered" evidence="6">
    <location>
        <begin position="1"/>
        <end position="21"/>
    </location>
</feature>
<dbReference type="EMBL" id="JABXXO010000011">
    <property type="protein sequence ID" value="KAF7763858.1"/>
    <property type="molecule type" value="Genomic_DNA"/>
</dbReference>
<comment type="cofactor">
    <cofactor evidence="5">
        <name>Fe(2+)</name>
        <dbReference type="ChEBI" id="CHEBI:29033"/>
    </cofactor>
    <text evidence="5">Binds 1 Fe(2+) ion per subunit.</text>
</comment>